<dbReference type="EMBL" id="JBELQE010000117">
    <property type="protein sequence ID" value="MER2252681.1"/>
    <property type="molecule type" value="Genomic_DNA"/>
</dbReference>
<name>A0ABV1QTD5_9HYPH</name>
<comment type="caution">
    <text evidence="3">The sequence shown here is derived from an EMBL/GenBank/DDBJ whole genome shotgun (WGS) entry which is preliminary data.</text>
</comment>
<dbReference type="InterPro" id="IPR053728">
    <property type="entry name" value="Alginate_Permeability_Chnl"/>
</dbReference>
<dbReference type="Proteomes" id="UP001480955">
    <property type="component" value="Unassembled WGS sequence"/>
</dbReference>
<dbReference type="RefSeq" id="WP_350396936.1">
    <property type="nucleotide sequence ID" value="NZ_JBELQE010000117.1"/>
</dbReference>
<sequence length="517" mass="56469">MKRSVLCASLLAGASFPLLAGPALARNSSLAGPPDTPPVSASDITADVATARAQAAIAAAGRRQDGPSFSAAPAAPPNVLYRALGEPENWRIGGSFRARAEGIANQFRPVPAFAANDILNSYLTTLHVEYGIKGPVRLGVELFDSRGFFQQRNSSASTTEINALEPGQAYLTLDTGDLGGDGAKSSLTVGRFTKNIGSRRLVSRQQFRNTINAYTGASFDWQGANRDKFTALWAMPHTRLPDDVDGILDNGIEFDRESLNLQLFGASYTFADILGGTFELYGYGLYEQDSGTGPRSVQTRDRRLFTPGLRLARRPRVGAFDYDFEAIYQTGLARETAAATDLRDLTVSAYFVHAEVGYTFEHAWRPRLSLHYDHASGDRNGDGRFSRFDTLFGARRFEYGPTGLYGPVQRANLISPSIRAEIAPSKVWDAFIAYRPLWLESATDTFAATLVRDRTGRSGTFAGHQIEGRLRTWIVPDAMILETGLAYLAKGDFLRNAPNAPDTGDTFYGYLNTTVFF</sequence>
<feature type="domain" description="Alginate export" evidence="2">
    <location>
        <begin position="92"/>
        <end position="499"/>
    </location>
</feature>
<evidence type="ECO:0000313" key="4">
    <source>
        <dbReference type="Proteomes" id="UP001480955"/>
    </source>
</evidence>
<keyword evidence="1" id="KW-0732">Signal</keyword>
<gene>
    <name evidence="3" type="ORF">ABS772_22445</name>
</gene>
<dbReference type="InterPro" id="IPR025388">
    <property type="entry name" value="Alginate_export_dom"/>
</dbReference>
<evidence type="ECO:0000256" key="1">
    <source>
        <dbReference type="SAM" id="SignalP"/>
    </source>
</evidence>
<organism evidence="3 4">
    <name type="scientific">Methylorubrum podarium</name>
    <dbReference type="NCBI Taxonomy" id="200476"/>
    <lineage>
        <taxon>Bacteria</taxon>
        <taxon>Pseudomonadati</taxon>
        <taxon>Pseudomonadota</taxon>
        <taxon>Alphaproteobacteria</taxon>
        <taxon>Hyphomicrobiales</taxon>
        <taxon>Methylobacteriaceae</taxon>
        <taxon>Methylorubrum</taxon>
    </lineage>
</organism>
<evidence type="ECO:0000313" key="3">
    <source>
        <dbReference type="EMBL" id="MER2252681.1"/>
    </source>
</evidence>
<protein>
    <submittedName>
        <fullName evidence="3">Alginate export family protein</fullName>
    </submittedName>
</protein>
<feature type="chain" id="PRO_5047182776" evidence="1">
    <location>
        <begin position="21"/>
        <end position="517"/>
    </location>
</feature>
<proteinExistence type="predicted"/>
<accession>A0ABV1QTD5</accession>
<dbReference type="Gene3D" id="2.40.160.100">
    <property type="match status" value="1"/>
</dbReference>
<keyword evidence="4" id="KW-1185">Reference proteome</keyword>
<evidence type="ECO:0000259" key="2">
    <source>
        <dbReference type="Pfam" id="PF13372"/>
    </source>
</evidence>
<dbReference type="Pfam" id="PF13372">
    <property type="entry name" value="Alginate_exp"/>
    <property type="match status" value="1"/>
</dbReference>
<feature type="signal peptide" evidence="1">
    <location>
        <begin position="1"/>
        <end position="20"/>
    </location>
</feature>
<reference evidence="3 4" key="1">
    <citation type="submission" date="2024-06" db="EMBL/GenBank/DDBJ databases">
        <authorList>
            <person name="Campbell A.G."/>
        </authorList>
    </citation>
    <scope>NUCLEOTIDE SEQUENCE [LARGE SCALE GENOMIC DNA]</scope>
    <source>
        <strain evidence="3 4">EM12</strain>
    </source>
</reference>